<name>A0A1R3FUM6_COCAP</name>
<organism evidence="2 3">
    <name type="scientific">Corchorus capsularis</name>
    <name type="common">Jute</name>
    <dbReference type="NCBI Taxonomy" id="210143"/>
    <lineage>
        <taxon>Eukaryota</taxon>
        <taxon>Viridiplantae</taxon>
        <taxon>Streptophyta</taxon>
        <taxon>Embryophyta</taxon>
        <taxon>Tracheophyta</taxon>
        <taxon>Spermatophyta</taxon>
        <taxon>Magnoliopsida</taxon>
        <taxon>eudicotyledons</taxon>
        <taxon>Gunneridae</taxon>
        <taxon>Pentapetalae</taxon>
        <taxon>rosids</taxon>
        <taxon>malvids</taxon>
        <taxon>Malvales</taxon>
        <taxon>Malvaceae</taxon>
        <taxon>Grewioideae</taxon>
        <taxon>Apeibeae</taxon>
        <taxon>Corchorus</taxon>
    </lineage>
</organism>
<reference evidence="2 3" key="1">
    <citation type="submission" date="2013-09" db="EMBL/GenBank/DDBJ databases">
        <title>Corchorus capsularis genome sequencing.</title>
        <authorList>
            <person name="Alam M."/>
            <person name="Haque M.S."/>
            <person name="Islam M.S."/>
            <person name="Emdad E.M."/>
            <person name="Islam M.M."/>
            <person name="Ahmed B."/>
            <person name="Halim A."/>
            <person name="Hossen Q.M.M."/>
            <person name="Hossain M.Z."/>
            <person name="Ahmed R."/>
            <person name="Khan M.M."/>
            <person name="Islam R."/>
            <person name="Rashid M.M."/>
            <person name="Khan S.A."/>
            <person name="Rahman M.S."/>
            <person name="Alam M."/>
        </authorList>
    </citation>
    <scope>NUCLEOTIDE SEQUENCE [LARGE SCALE GENOMIC DNA]</scope>
    <source>
        <strain evidence="3">cv. CVL-1</strain>
        <tissue evidence="2">Whole seedling</tissue>
    </source>
</reference>
<evidence type="ECO:0000313" key="3">
    <source>
        <dbReference type="Proteomes" id="UP000188268"/>
    </source>
</evidence>
<evidence type="ECO:0000313" key="2">
    <source>
        <dbReference type="EMBL" id="OMO49561.1"/>
    </source>
</evidence>
<evidence type="ECO:0000256" key="1">
    <source>
        <dbReference type="SAM" id="MobiDB-lite"/>
    </source>
</evidence>
<sequence>WLRSDSRERFEWRHTQFRQSLSLLPSPDFLSQSPMDYPGEKKEGMEN</sequence>
<accession>A0A1R3FUM6</accession>
<comment type="caution">
    <text evidence="2">The sequence shown here is derived from an EMBL/GenBank/DDBJ whole genome shotgun (WGS) entry which is preliminary data.</text>
</comment>
<keyword evidence="3" id="KW-1185">Reference proteome</keyword>
<dbReference type="AlphaFoldDB" id="A0A1R3FUM6"/>
<feature type="non-terminal residue" evidence="2">
    <location>
        <position position="1"/>
    </location>
</feature>
<dbReference type="Proteomes" id="UP000188268">
    <property type="component" value="Unassembled WGS sequence"/>
</dbReference>
<feature type="compositionally biased region" description="Basic and acidic residues" evidence="1">
    <location>
        <begin position="38"/>
        <end position="47"/>
    </location>
</feature>
<dbReference type="EMBL" id="AWWV01016451">
    <property type="protein sequence ID" value="OMO49561.1"/>
    <property type="molecule type" value="Genomic_DNA"/>
</dbReference>
<gene>
    <name evidence="2" type="ORF">CCACVL1_30927</name>
</gene>
<proteinExistence type="predicted"/>
<protein>
    <submittedName>
        <fullName evidence="2">Uncharacterized protein</fullName>
    </submittedName>
</protein>
<feature type="compositionally biased region" description="Low complexity" evidence="1">
    <location>
        <begin position="25"/>
        <end position="34"/>
    </location>
</feature>
<dbReference type="Gramene" id="OMO49561">
    <property type="protein sequence ID" value="OMO49561"/>
    <property type="gene ID" value="CCACVL1_30927"/>
</dbReference>
<feature type="region of interest" description="Disordered" evidence="1">
    <location>
        <begin position="25"/>
        <end position="47"/>
    </location>
</feature>